<keyword evidence="1" id="KW-0472">Membrane</keyword>
<dbReference type="STRING" id="928856.SAMN04488049_106105"/>
<organism evidence="2 3">
    <name type="scientific">Tritonibacter multivorans</name>
    <dbReference type="NCBI Taxonomy" id="928856"/>
    <lineage>
        <taxon>Bacteria</taxon>
        <taxon>Pseudomonadati</taxon>
        <taxon>Pseudomonadota</taxon>
        <taxon>Alphaproteobacteria</taxon>
        <taxon>Rhodobacterales</taxon>
        <taxon>Paracoccaceae</taxon>
        <taxon>Tritonibacter</taxon>
    </lineage>
</organism>
<sequence>MIRLALILHLFIGATLSGSAVVAALVSGHDSVAMLLLSAGTGFILAVPLSAIVARRLYARG</sequence>
<keyword evidence="1" id="KW-1133">Transmembrane helix</keyword>
<dbReference type="AlphaFoldDB" id="A0A0P1G4Y2"/>
<keyword evidence="3" id="KW-1185">Reference proteome</keyword>
<dbReference type="RefSeq" id="WP_058289217.1">
    <property type="nucleotide sequence ID" value="NZ_CYSD01000015.1"/>
</dbReference>
<name>A0A0P1G4Y2_9RHOB</name>
<evidence type="ECO:0000313" key="2">
    <source>
        <dbReference type="EMBL" id="CUH76869.1"/>
    </source>
</evidence>
<reference evidence="2 3" key="1">
    <citation type="submission" date="2015-09" db="EMBL/GenBank/DDBJ databases">
        <authorList>
            <consortium name="Swine Surveillance"/>
        </authorList>
    </citation>
    <scope>NUCLEOTIDE SEQUENCE [LARGE SCALE GENOMIC DNA]</scope>
    <source>
        <strain evidence="2 3">CECT 7557</strain>
    </source>
</reference>
<accession>A0A0P1G4Y2</accession>
<keyword evidence="1" id="KW-0812">Transmembrane</keyword>
<dbReference type="EMBL" id="CYSD01000015">
    <property type="protein sequence ID" value="CUH76869.1"/>
    <property type="molecule type" value="Genomic_DNA"/>
</dbReference>
<evidence type="ECO:0008006" key="4">
    <source>
        <dbReference type="Google" id="ProtNLM"/>
    </source>
</evidence>
<dbReference type="Proteomes" id="UP000052022">
    <property type="component" value="Unassembled WGS sequence"/>
</dbReference>
<dbReference type="OrthoDB" id="7510999at2"/>
<evidence type="ECO:0000313" key="3">
    <source>
        <dbReference type="Proteomes" id="UP000052022"/>
    </source>
</evidence>
<proteinExistence type="predicted"/>
<evidence type="ECO:0000256" key="1">
    <source>
        <dbReference type="SAM" id="Phobius"/>
    </source>
</evidence>
<feature type="transmembrane region" description="Helical" evidence="1">
    <location>
        <begin position="34"/>
        <end position="54"/>
    </location>
</feature>
<protein>
    <recommendedName>
        <fullName evidence="4">CTP synthetase</fullName>
    </recommendedName>
</protein>
<gene>
    <name evidence="2" type="ORF">TRM7557_01103</name>
</gene>